<dbReference type="InterPro" id="IPR049278">
    <property type="entry name" value="MS_channel_C"/>
</dbReference>
<feature type="transmembrane region" description="Helical" evidence="7">
    <location>
        <begin position="70"/>
        <end position="90"/>
    </location>
</feature>
<keyword evidence="11" id="KW-1185">Reference proteome</keyword>
<evidence type="ECO:0000256" key="1">
    <source>
        <dbReference type="ARBA" id="ARBA00004651"/>
    </source>
</evidence>
<dbReference type="Gene3D" id="3.30.70.100">
    <property type="match status" value="1"/>
</dbReference>
<dbReference type="Gene3D" id="2.30.30.60">
    <property type="match status" value="1"/>
</dbReference>
<dbReference type="InterPro" id="IPR023408">
    <property type="entry name" value="MscS_beta-dom_sf"/>
</dbReference>
<dbReference type="SUPFAM" id="SSF82689">
    <property type="entry name" value="Mechanosensitive channel protein MscS (YggB), C-terminal domain"/>
    <property type="match status" value="1"/>
</dbReference>
<comment type="caution">
    <text evidence="10">The sequence shown here is derived from an EMBL/GenBank/DDBJ whole genome shotgun (WGS) entry which is preliminary data.</text>
</comment>
<keyword evidence="5 7" id="KW-1133">Transmembrane helix</keyword>
<evidence type="ECO:0000256" key="6">
    <source>
        <dbReference type="ARBA" id="ARBA00023136"/>
    </source>
</evidence>
<sequence length="303" mass="33857">MFLLQNEVPESLETVTEKLYSWWETLLANLPNIGVAIVVLIASYLVSRLIYNVTLKLIYKRVRQTSITKLIARGASIIVVLGGLFLALAALNLGQVLTSLLAGAGVSGLVIGLALQGTLSNTISGIVLSFRNNIQVGNWIETNGFSGEVLDINLNYFVLKEVDNNTVVIPNKQIIENPFKNFSLTKEMRISLECGIDYKSDLEAVQKLTIETISNLFDQEKINKQIEFYYTGFEDSSINFLCRFWIEGMSGLDRLRAKSKAIIELKKAFDKNGVNIPFPIRTLHVNEKHLTSELKQLETLGIN</sequence>
<dbReference type="InterPro" id="IPR045275">
    <property type="entry name" value="MscS_archaea/bacteria_type"/>
</dbReference>
<keyword evidence="3" id="KW-1003">Cell membrane</keyword>
<dbReference type="InterPro" id="IPR011066">
    <property type="entry name" value="MscS_channel_C_sf"/>
</dbReference>
<protein>
    <recommendedName>
        <fullName evidence="12">Small conductance mechanosensitive channel</fullName>
    </recommendedName>
</protein>
<dbReference type="SUPFAM" id="SSF82861">
    <property type="entry name" value="Mechanosensitive channel protein MscS (YggB), transmembrane region"/>
    <property type="match status" value="1"/>
</dbReference>
<evidence type="ECO:0000313" key="11">
    <source>
        <dbReference type="Proteomes" id="UP001501758"/>
    </source>
</evidence>
<evidence type="ECO:0000256" key="5">
    <source>
        <dbReference type="ARBA" id="ARBA00022989"/>
    </source>
</evidence>
<evidence type="ECO:0008006" key="12">
    <source>
        <dbReference type="Google" id="ProtNLM"/>
    </source>
</evidence>
<dbReference type="Pfam" id="PF21082">
    <property type="entry name" value="MS_channel_3rd"/>
    <property type="match status" value="1"/>
</dbReference>
<feature type="domain" description="Mechanosensitive ion channel MscS C-terminal" evidence="9">
    <location>
        <begin position="191"/>
        <end position="276"/>
    </location>
</feature>
<gene>
    <name evidence="10" type="ORF">GCM10009430_02750</name>
</gene>
<organism evidence="10 11">
    <name type="scientific">Aquimarina litoralis</name>
    <dbReference type="NCBI Taxonomy" id="584605"/>
    <lineage>
        <taxon>Bacteria</taxon>
        <taxon>Pseudomonadati</taxon>
        <taxon>Bacteroidota</taxon>
        <taxon>Flavobacteriia</taxon>
        <taxon>Flavobacteriales</taxon>
        <taxon>Flavobacteriaceae</taxon>
        <taxon>Aquimarina</taxon>
    </lineage>
</organism>
<name>A0ABN1IGF4_9FLAO</name>
<dbReference type="EMBL" id="BAAAGE010000001">
    <property type="protein sequence ID" value="GAA0712386.1"/>
    <property type="molecule type" value="Genomic_DNA"/>
</dbReference>
<comment type="similarity">
    <text evidence="2">Belongs to the MscS (TC 1.A.23) family.</text>
</comment>
<comment type="subcellular location">
    <subcellularLocation>
        <location evidence="1">Cell membrane</location>
        <topology evidence="1">Multi-pass membrane protein</topology>
    </subcellularLocation>
</comment>
<evidence type="ECO:0000256" key="2">
    <source>
        <dbReference type="ARBA" id="ARBA00008017"/>
    </source>
</evidence>
<reference evidence="10 11" key="1">
    <citation type="journal article" date="2019" name="Int. J. Syst. Evol. Microbiol.">
        <title>The Global Catalogue of Microorganisms (GCM) 10K type strain sequencing project: providing services to taxonomists for standard genome sequencing and annotation.</title>
        <authorList>
            <consortium name="The Broad Institute Genomics Platform"/>
            <consortium name="The Broad Institute Genome Sequencing Center for Infectious Disease"/>
            <person name="Wu L."/>
            <person name="Ma J."/>
        </authorList>
    </citation>
    <scope>NUCLEOTIDE SEQUENCE [LARGE SCALE GENOMIC DNA]</scope>
    <source>
        <strain evidence="10 11">JCM 15974</strain>
    </source>
</reference>
<dbReference type="PANTHER" id="PTHR30221:SF1">
    <property type="entry name" value="SMALL-CONDUCTANCE MECHANOSENSITIVE CHANNEL"/>
    <property type="match status" value="1"/>
</dbReference>
<feature type="transmembrane region" description="Helical" evidence="7">
    <location>
        <begin position="30"/>
        <end position="50"/>
    </location>
</feature>
<feature type="domain" description="Mechanosensitive ion channel MscS" evidence="8">
    <location>
        <begin position="118"/>
        <end position="183"/>
    </location>
</feature>
<dbReference type="Proteomes" id="UP001501758">
    <property type="component" value="Unassembled WGS sequence"/>
</dbReference>
<evidence type="ECO:0000259" key="8">
    <source>
        <dbReference type="Pfam" id="PF00924"/>
    </source>
</evidence>
<dbReference type="SUPFAM" id="SSF50182">
    <property type="entry name" value="Sm-like ribonucleoproteins"/>
    <property type="match status" value="1"/>
</dbReference>
<dbReference type="Pfam" id="PF00924">
    <property type="entry name" value="MS_channel_2nd"/>
    <property type="match status" value="1"/>
</dbReference>
<evidence type="ECO:0000313" key="10">
    <source>
        <dbReference type="EMBL" id="GAA0712386.1"/>
    </source>
</evidence>
<proteinExistence type="inferred from homology"/>
<keyword evidence="4 7" id="KW-0812">Transmembrane</keyword>
<accession>A0ABN1IGF4</accession>
<keyword evidence="6 7" id="KW-0472">Membrane</keyword>
<evidence type="ECO:0000259" key="9">
    <source>
        <dbReference type="Pfam" id="PF21082"/>
    </source>
</evidence>
<evidence type="ECO:0000256" key="7">
    <source>
        <dbReference type="SAM" id="Phobius"/>
    </source>
</evidence>
<dbReference type="InterPro" id="IPR011014">
    <property type="entry name" value="MscS_channel_TM-2"/>
</dbReference>
<evidence type="ECO:0000256" key="3">
    <source>
        <dbReference type="ARBA" id="ARBA00022475"/>
    </source>
</evidence>
<evidence type="ECO:0000256" key="4">
    <source>
        <dbReference type="ARBA" id="ARBA00022692"/>
    </source>
</evidence>
<dbReference type="RefSeq" id="WP_343909766.1">
    <property type="nucleotide sequence ID" value="NZ_BAAAGE010000001.1"/>
</dbReference>
<dbReference type="PANTHER" id="PTHR30221">
    <property type="entry name" value="SMALL-CONDUCTANCE MECHANOSENSITIVE CHANNEL"/>
    <property type="match status" value="1"/>
</dbReference>
<dbReference type="InterPro" id="IPR006685">
    <property type="entry name" value="MscS_channel_2nd"/>
</dbReference>
<dbReference type="Gene3D" id="1.10.287.1260">
    <property type="match status" value="1"/>
</dbReference>
<dbReference type="InterPro" id="IPR010920">
    <property type="entry name" value="LSM_dom_sf"/>
</dbReference>